<evidence type="ECO:0000256" key="2">
    <source>
        <dbReference type="ARBA" id="ARBA00004324"/>
    </source>
</evidence>
<evidence type="ECO:0000313" key="18">
    <source>
        <dbReference type="Proteomes" id="UP001627154"/>
    </source>
</evidence>
<evidence type="ECO:0000259" key="16">
    <source>
        <dbReference type="SMART" id="SM00451"/>
    </source>
</evidence>
<dbReference type="Pfam" id="PF23406">
    <property type="entry name" value="ZNF380_CC"/>
    <property type="match status" value="1"/>
</dbReference>
<keyword evidence="11" id="KW-0175">Coiled coil</keyword>
<evidence type="ECO:0000256" key="5">
    <source>
        <dbReference type="ARBA" id="ARBA00022473"/>
    </source>
</evidence>
<protein>
    <recommendedName>
        <fullName evidence="3">Zinc finger protein 830</fullName>
    </recommendedName>
    <alternativeName>
        <fullName evidence="14">Coiled-coil domain-containing protein 16</fullName>
    </alternativeName>
</protein>
<sequence>MASSKKVTKEDLRKAMLEAKKKHQLVCVVCKLVVKSEAVWAVHLNSKVHKENTELLKKGVKPTLLKPVEKTTSSVLKRSSSTSINGSSEPKKLKGILKKDPDTTGNQRPSVPDLPDDFFDSSKSVTSTISAVSVNPTSSNIDSGTINVVKAEKSNPIIEPPQENREPNSTNLPEGFFDDPKMDAKARHVEYKDPKEEEWEKFQKEIKEQEEQSALIICENQEEAAEERQIDVIEEQMRNWSRVLKLVERKEKCKVLERKESTSDSDSDDENVDEFLDWRAKKS</sequence>
<dbReference type="Proteomes" id="UP001627154">
    <property type="component" value="Unassembled WGS sequence"/>
</dbReference>
<keyword evidence="8" id="KW-0863">Zinc-finger</keyword>
<feature type="compositionally biased region" description="Acidic residues" evidence="15">
    <location>
        <begin position="263"/>
        <end position="275"/>
    </location>
</feature>
<dbReference type="InterPro" id="IPR040050">
    <property type="entry name" value="ZNF830-like"/>
</dbReference>
<evidence type="ECO:0000256" key="8">
    <source>
        <dbReference type="ARBA" id="ARBA00022771"/>
    </source>
</evidence>
<dbReference type="PANTHER" id="PTHR13278:SF0">
    <property type="entry name" value="ZINC FINGER PROTEIN 830"/>
    <property type="match status" value="1"/>
</dbReference>
<feature type="compositionally biased region" description="Low complexity" evidence="15">
    <location>
        <begin position="71"/>
        <end position="83"/>
    </location>
</feature>
<keyword evidence="9" id="KW-0498">Mitosis</keyword>
<comment type="caution">
    <text evidence="17">The sequence shown here is derived from an EMBL/GenBank/DDBJ whole genome shotgun (WGS) entry which is preliminary data.</text>
</comment>
<keyword evidence="10" id="KW-0862">Zinc</keyword>
<gene>
    <name evidence="17" type="ORF">TKK_019693</name>
</gene>
<evidence type="ECO:0000256" key="7">
    <source>
        <dbReference type="ARBA" id="ARBA00022723"/>
    </source>
</evidence>
<evidence type="ECO:0000256" key="10">
    <source>
        <dbReference type="ARBA" id="ARBA00022833"/>
    </source>
</evidence>
<reference evidence="17 18" key="1">
    <citation type="journal article" date="2024" name="bioRxiv">
        <title>A reference genome for Trichogramma kaykai: A tiny desert-dwelling parasitoid wasp with competing sex-ratio distorters.</title>
        <authorList>
            <person name="Culotta J."/>
            <person name="Lindsey A.R."/>
        </authorList>
    </citation>
    <scope>NUCLEOTIDE SEQUENCE [LARGE SCALE GENOMIC DNA]</scope>
    <source>
        <strain evidence="17 18">KSX58</strain>
    </source>
</reference>
<evidence type="ECO:0000256" key="3">
    <source>
        <dbReference type="ARBA" id="ARBA00017358"/>
    </source>
</evidence>
<feature type="region of interest" description="Disordered" evidence="15">
    <location>
        <begin position="158"/>
        <end position="179"/>
    </location>
</feature>
<evidence type="ECO:0000256" key="4">
    <source>
        <dbReference type="ARBA" id="ARBA00022454"/>
    </source>
</evidence>
<evidence type="ECO:0000256" key="13">
    <source>
        <dbReference type="ARBA" id="ARBA00023306"/>
    </source>
</evidence>
<organism evidence="17 18">
    <name type="scientific">Trichogramma kaykai</name>
    <dbReference type="NCBI Taxonomy" id="54128"/>
    <lineage>
        <taxon>Eukaryota</taxon>
        <taxon>Metazoa</taxon>
        <taxon>Ecdysozoa</taxon>
        <taxon>Arthropoda</taxon>
        <taxon>Hexapoda</taxon>
        <taxon>Insecta</taxon>
        <taxon>Pterygota</taxon>
        <taxon>Neoptera</taxon>
        <taxon>Endopterygota</taxon>
        <taxon>Hymenoptera</taxon>
        <taxon>Apocrita</taxon>
        <taxon>Proctotrupomorpha</taxon>
        <taxon>Chalcidoidea</taxon>
        <taxon>Trichogrammatidae</taxon>
        <taxon>Trichogramma</taxon>
    </lineage>
</organism>
<evidence type="ECO:0000256" key="6">
    <source>
        <dbReference type="ARBA" id="ARBA00022618"/>
    </source>
</evidence>
<evidence type="ECO:0000256" key="11">
    <source>
        <dbReference type="ARBA" id="ARBA00023054"/>
    </source>
</evidence>
<dbReference type="GO" id="GO:0008270">
    <property type="term" value="F:zinc ion binding"/>
    <property type="evidence" value="ECO:0007669"/>
    <property type="project" value="UniProtKB-KW"/>
</dbReference>
<dbReference type="GO" id="GO:0005694">
    <property type="term" value="C:chromosome"/>
    <property type="evidence" value="ECO:0007669"/>
    <property type="project" value="UniProtKB-SubCell"/>
</dbReference>
<evidence type="ECO:0000313" key="17">
    <source>
        <dbReference type="EMBL" id="KAL3384598.1"/>
    </source>
</evidence>
<dbReference type="Gene3D" id="3.30.160.60">
    <property type="entry name" value="Classic Zinc Finger"/>
    <property type="match status" value="1"/>
</dbReference>
<dbReference type="EMBL" id="JBJJXI010000170">
    <property type="protein sequence ID" value="KAL3384598.1"/>
    <property type="molecule type" value="Genomic_DNA"/>
</dbReference>
<evidence type="ECO:0000256" key="14">
    <source>
        <dbReference type="ARBA" id="ARBA00030672"/>
    </source>
</evidence>
<dbReference type="SMART" id="SM00451">
    <property type="entry name" value="ZnF_U1"/>
    <property type="match status" value="1"/>
</dbReference>
<keyword evidence="5" id="KW-0217">Developmental protein</keyword>
<keyword evidence="6" id="KW-0132">Cell division</keyword>
<evidence type="ECO:0000256" key="1">
    <source>
        <dbReference type="ARBA" id="ARBA00004286"/>
    </source>
</evidence>
<keyword evidence="18" id="KW-1185">Reference proteome</keyword>
<dbReference type="InterPro" id="IPR036236">
    <property type="entry name" value="Znf_C2H2_sf"/>
</dbReference>
<evidence type="ECO:0000256" key="9">
    <source>
        <dbReference type="ARBA" id="ARBA00022776"/>
    </source>
</evidence>
<feature type="region of interest" description="Disordered" evidence="15">
    <location>
        <begin position="256"/>
        <end position="283"/>
    </location>
</feature>
<feature type="domain" description="U1-type" evidence="16">
    <location>
        <begin position="22"/>
        <end position="56"/>
    </location>
</feature>
<dbReference type="InterPro" id="IPR003604">
    <property type="entry name" value="Matrin/U1-like-C_Znf_C2H2"/>
</dbReference>
<dbReference type="AlphaFoldDB" id="A0ABD2VVB6"/>
<keyword evidence="4" id="KW-0158">Chromosome</keyword>
<dbReference type="GO" id="GO:0016607">
    <property type="term" value="C:nuclear speck"/>
    <property type="evidence" value="ECO:0007669"/>
    <property type="project" value="UniProtKB-SubCell"/>
</dbReference>
<feature type="compositionally biased region" description="Basic and acidic residues" evidence="15">
    <location>
        <begin position="89"/>
        <end position="102"/>
    </location>
</feature>
<keyword evidence="13" id="KW-0131">Cell cycle</keyword>
<name>A0ABD2VVB6_9HYME</name>
<accession>A0ABD2VVB6</accession>
<evidence type="ECO:0000256" key="12">
    <source>
        <dbReference type="ARBA" id="ARBA00023242"/>
    </source>
</evidence>
<keyword evidence="7" id="KW-0479">Metal-binding</keyword>
<dbReference type="PANTHER" id="PTHR13278">
    <property type="entry name" value="ZINC FINGER PROTEIN 830"/>
    <property type="match status" value="1"/>
</dbReference>
<evidence type="ECO:0000256" key="15">
    <source>
        <dbReference type="SAM" id="MobiDB-lite"/>
    </source>
</evidence>
<feature type="region of interest" description="Disordered" evidence="15">
    <location>
        <begin position="70"/>
        <end position="118"/>
    </location>
</feature>
<comment type="subcellular location">
    <subcellularLocation>
        <location evidence="1">Chromosome</location>
    </subcellularLocation>
    <subcellularLocation>
        <location evidence="2">Nucleus speckle</location>
    </subcellularLocation>
</comment>
<keyword evidence="12" id="KW-0539">Nucleus</keyword>
<dbReference type="SUPFAM" id="SSF57667">
    <property type="entry name" value="beta-beta-alpha zinc fingers"/>
    <property type="match status" value="1"/>
</dbReference>
<dbReference type="GO" id="GO:0051301">
    <property type="term" value="P:cell division"/>
    <property type="evidence" value="ECO:0007669"/>
    <property type="project" value="UniProtKB-KW"/>
</dbReference>
<proteinExistence type="predicted"/>
<dbReference type="InterPro" id="IPR059039">
    <property type="entry name" value="ZNF380_CC"/>
</dbReference>
<dbReference type="Pfam" id="PF12171">
    <property type="entry name" value="zf-C2H2_jaz"/>
    <property type="match status" value="1"/>
</dbReference>
<dbReference type="InterPro" id="IPR022755">
    <property type="entry name" value="Znf_C2H2_jaz"/>
</dbReference>